<evidence type="ECO:0000313" key="9">
    <source>
        <dbReference type="EMBL" id="TKK68270.1"/>
    </source>
</evidence>
<comment type="caution">
    <text evidence="9">The sequence shown here is derived from an EMBL/GenBank/DDBJ whole genome shotgun (WGS) entry which is preliminary data.</text>
</comment>
<keyword evidence="2" id="KW-1003">Cell membrane</keyword>
<dbReference type="GO" id="GO:0005886">
    <property type="term" value="C:plasma membrane"/>
    <property type="evidence" value="ECO:0007669"/>
    <property type="project" value="UniProtKB-SubCell"/>
</dbReference>
<keyword evidence="4 6" id="KW-1133">Transmembrane helix</keyword>
<dbReference type="Pfam" id="PF12704">
    <property type="entry name" value="MacB_PCD"/>
    <property type="match status" value="2"/>
</dbReference>
<evidence type="ECO:0000259" key="7">
    <source>
        <dbReference type="Pfam" id="PF02687"/>
    </source>
</evidence>
<dbReference type="InterPro" id="IPR025857">
    <property type="entry name" value="MacB_PCD"/>
</dbReference>
<feature type="transmembrane region" description="Helical" evidence="6">
    <location>
        <begin position="731"/>
        <end position="752"/>
    </location>
</feature>
<organism evidence="9 10">
    <name type="scientific">Ilyomonas limi</name>
    <dbReference type="NCBI Taxonomy" id="2575867"/>
    <lineage>
        <taxon>Bacteria</taxon>
        <taxon>Pseudomonadati</taxon>
        <taxon>Bacteroidota</taxon>
        <taxon>Chitinophagia</taxon>
        <taxon>Chitinophagales</taxon>
        <taxon>Chitinophagaceae</taxon>
        <taxon>Ilyomonas</taxon>
    </lineage>
</organism>
<evidence type="ECO:0000313" key="10">
    <source>
        <dbReference type="Proteomes" id="UP000305848"/>
    </source>
</evidence>
<feature type="domain" description="ABC3 transporter permease C-terminal" evidence="7">
    <location>
        <begin position="297"/>
        <end position="402"/>
    </location>
</feature>
<gene>
    <name evidence="9" type="ORF">FC093_11585</name>
</gene>
<dbReference type="InterPro" id="IPR050250">
    <property type="entry name" value="Macrolide_Exporter_MacB"/>
</dbReference>
<feature type="transmembrane region" description="Helical" evidence="6">
    <location>
        <begin position="429"/>
        <end position="453"/>
    </location>
</feature>
<evidence type="ECO:0000256" key="6">
    <source>
        <dbReference type="SAM" id="Phobius"/>
    </source>
</evidence>
<keyword evidence="3 6" id="KW-0812">Transmembrane</keyword>
<keyword evidence="10" id="KW-1185">Reference proteome</keyword>
<evidence type="ECO:0000256" key="2">
    <source>
        <dbReference type="ARBA" id="ARBA00022475"/>
    </source>
</evidence>
<evidence type="ECO:0000256" key="5">
    <source>
        <dbReference type="ARBA" id="ARBA00023136"/>
    </source>
</evidence>
<dbReference type="RefSeq" id="WP_137261949.1">
    <property type="nucleotide sequence ID" value="NZ_SZQL01000008.1"/>
</dbReference>
<evidence type="ECO:0000259" key="8">
    <source>
        <dbReference type="Pfam" id="PF12704"/>
    </source>
</evidence>
<evidence type="ECO:0000256" key="3">
    <source>
        <dbReference type="ARBA" id="ARBA00022692"/>
    </source>
</evidence>
<evidence type="ECO:0000256" key="4">
    <source>
        <dbReference type="ARBA" id="ARBA00022989"/>
    </source>
</evidence>
<dbReference type="EMBL" id="SZQL01000008">
    <property type="protein sequence ID" value="TKK68270.1"/>
    <property type="molecule type" value="Genomic_DNA"/>
</dbReference>
<dbReference type="AlphaFoldDB" id="A0A4U3L0C9"/>
<feature type="transmembrane region" description="Helical" evidence="6">
    <location>
        <begin position="385"/>
        <end position="408"/>
    </location>
</feature>
<feature type="domain" description="MacB-like periplasmic core" evidence="8">
    <location>
        <begin position="21"/>
        <end position="242"/>
    </location>
</feature>
<dbReference type="OrthoDB" id="5933722at2"/>
<name>A0A4U3L0C9_9BACT</name>
<comment type="subcellular location">
    <subcellularLocation>
        <location evidence="1">Cell membrane</location>
        <topology evidence="1">Multi-pass membrane protein</topology>
    </subcellularLocation>
</comment>
<feature type="transmembrane region" description="Helical" evidence="6">
    <location>
        <begin position="772"/>
        <end position="793"/>
    </location>
</feature>
<dbReference type="PROSITE" id="PS51257">
    <property type="entry name" value="PROKAR_LIPOPROTEIN"/>
    <property type="match status" value="1"/>
</dbReference>
<sequence length="807" mass="89835">MFKNYLKIAWRNTLRHKAYAAINIFGLAIGIAACLLILQYVSFELSFEDFQVNKDRIYRVQQDRYDNGKLSTQWASGAYAVGNSFKDAIPEIEDYVKVVGNGRVTAEIDNQPVKIEKVYFASSSFFNIFTYPLISGNKGTVLKEPFTAALSETTARKLFGTTNVVGRPLALNRNSNYTITAVYKDAPVNTQLKPDILLSYATFVKWNTDSSGNGPETAWLWDGCLTYLLLRKDANPAVVEKKFIPVVDRFTKEDMKKYNSAVIYHLQPLKDIHLYSHYMGEPGENGDGKTVYLLLGIALFIVVIAWVNYINLATARAITRAREVGVRKAIGSKRKQLIIQFLSESALMNGFALVLAIIIVLIAIPGFNALSGQQLSFSLFGHADFWLGLVALFVIGVFFSGLYPAFVLSGFKPIDVLKGKAGSTKQSAILRKSLVVFQFAASLFLLMGTVTVYQQIQYMRKQSLGINIDQTLVVPSPIVGIDSTFLQKITAFKQELQQQSAIKNITVSTSVPGEPVGWNAGGIKLVGADESAQKQYRVIGVDYDYIPTFGLKMVAGRAFSKDFGSDAHSVIFNRKGIEQLGFNKPEEALGKKIDFWGEQYTIEGVTENFHQQSLREAYEPLILRLIPDVNGSVSIKTSAAQAAQTVQVVKAKWNKFFPGNTFEYYFLDDHFNEQYKADQRFGQVFSLFTSLAILVACLGLFGLASFTTLQRTKEIGIRKVLGASVASILKLLFREFAVLLIVAFLIATPVAWLTTSNWLQGYAFRISLHWTYFVLPFVLIIVIALITVSFQSVKAAISNPVKSLRTE</sequence>
<accession>A0A4U3L0C9</accession>
<feature type="transmembrane region" description="Helical" evidence="6">
    <location>
        <begin position="20"/>
        <end position="41"/>
    </location>
</feature>
<dbReference type="PANTHER" id="PTHR30572:SF18">
    <property type="entry name" value="ABC-TYPE MACROLIDE FAMILY EXPORT SYSTEM PERMEASE COMPONENT 2"/>
    <property type="match status" value="1"/>
</dbReference>
<protein>
    <submittedName>
        <fullName evidence="9">FtsX-like permease family protein</fullName>
    </submittedName>
</protein>
<feature type="domain" description="ABC3 transporter permease C-terminal" evidence="7">
    <location>
        <begin position="687"/>
        <end position="796"/>
    </location>
</feature>
<feature type="domain" description="MacB-like periplasmic core" evidence="8">
    <location>
        <begin position="444"/>
        <end position="613"/>
    </location>
</feature>
<feature type="transmembrane region" description="Helical" evidence="6">
    <location>
        <begin position="291"/>
        <end position="312"/>
    </location>
</feature>
<feature type="transmembrane region" description="Helical" evidence="6">
    <location>
        <begin position="337"/>
        <end position="365"/>
    </location>
</feature>
<dbReference type="Proteomes" id="UP000305848">
    <property type="component" value="Unassembled WGS sequence"/>
</dbReference>
<dbReference type="InterPro" id="IPR003838">
    <property type="entry name" value="ABC3_permease_C"/>
</dbReference>
<evidence type="ECO:0000256" key="1">
    <source>
        <dbReference type="ARBA" id="ARBA00004651"/>
    </source>
</evidence>
<keyword evidence="5 6" id="KW-0472">Membrane</keyword>
<dbReference type="Pfam" id="PF02687">
    <property type="entry name" value="FtsX"/>
    <property type="match status" value="2"/>
</dbReference>
<feature type="transmembrane region" description="Helical" evidence="6">
    <location>
        <begin position="684"/>
        <end position="710"/>
    </location>
</feature>
<proteinExistence type="predicted"/>
<reference evidence="9 10" key="1">
    <citation type="submission" date="2019-05" db="EMBL/GenBank/DDBJ databases">
        <title>Panacibacter sp. strain 17mud1-8 Genome sequencing and assembly.</title>
        <authorList>
            <person name="Chhetri G."/>
        </authorList>
    </citation>
    <scope>NUCLEOTIDE SEQUENCE [LARGE SCALE GENOMIC DNA]</scope>
    <source>
        <strain evidence="9 10">17mud1-8</strain>
    </source>
</reference>
<dbReference type="GO" id="GO:0022857">
    <property type="term" value="F:transmembrane transporter activity"/>
    <property type="evidence" value="ECO:0007669"/>
    <property type="project" value="TreeGrafter"/>
</dbReference>
<dbReference type="PANTHER" id="PTHR30572">
    <property type="entry name" value="MEMBRANE COMPONENT OF TRANSPORTER-RELATED"/>
    <property type="match status" value="1"/>
</dbReference>